<keyword evidence="1" id="KW-0223">Dioxygenase</keyword>
<organism evidence="1 2">
    <name type="scientific">Phyllobacterium bourgognense</name>
    <dbReference type="NCBI Taxonomy" id="314236"/>
    <lineage>
        <taxon>Bacteria</taxon>
        <taxon>Pseudomonadati</taxon>
        <taxon>Pseudomonadota</taxon>
        <taxon>Alphaproteobacteria</taxon>
        <taxon>Hyphomicrobiales</taxon>
        <taxon>Phyllobacteriaceae</taxon>
        <taxon>Phyllobacterium</taxon>
    </lineage>
</organism>
<evidence type="ECO:0000313" key="2">
    <source>
        <dbReference type="Proteomes" id="UP000253324"/>
    </source>
</evidence>
<dbReference type="PANTHER" id="PTHR10138:SF0">
    <property type="entry name" value="TRYPTOPHAN 2,3-DIOXYGENASE"/>
    <property type="match status" value="1"/>
</dbReference>
<dbReference type="RefSeq" id="WP_114430974.1">
    <property type="nucleotide sequence ID" value="NZ_QPJM01000009.1"/>
</dbReference>
<dbReference type="PANTHER" id="PTHR10138">
    <property type="entry name" value="TRYPTOPHAN 2,3-DIOXYGENASE"/>
    <property type="match status" value="1"/>
</dbReference>
<gene>
    <name evidence="1" type="ORF">C7476_109126</name>
</gene>
<dbReference type="GO" id="GO:0020037">
    <property type="term" value="F:heme binding"/>
    <property type="evidence" value="ECO:0007669"/>
    <property type="project" value="InterPro"/>
</dbReference>
<evidence type="ECO:0000313" key="1">
    <source>
        <dbReference type="EMBL" id="RCW81944.1"/>
    </source>
</evidence>
<dbReference type="Gene3D" id="1.20.58.480">
    <property type="match status" value="1"/>
</dbReference>
<keyword evidence="1" id="KW-0560">Oxidoreductase</keyword>
<dbReference type="GO" id="GO:0019442">
    <property type="term" value="P:L-tryptophan catabolic process to acetyl-CoA"/>
    <property type="evidence" value="ECO:0007669"/>
    <property type="project" value="TreeGrafter"/>
</dbReference>
<reference evidence="1 2" key="1">
    <citation type="submission" date="2018-07" db="EMBL/GenBank/DDBJ databases">
        <title>Genomic Encyclopedia of Type Strains, Phase III (KMG-III): the genomes of soil and plant-associated and newly described type strains.</title>
        <authorList>
            <person name="Whitman W."/>
        </authorList>
    </citation>
    <scope>NUCLEOTIDE SEQUENCE [LARGE SCALE GENOMIC DNA]</scope>
    <source>
        <strain evidence="1 2">31-25a</strain>
    </source>
</reference>
<dbReference type="AlphaFoldDB" id="A0A368YUT8"/>
<dbReference type="GO" id="GO:0019441">
    <property type="term" value="P:L-tryptophan catabolic process to kynurenine"/>
    <property type="evidence" value="ECO:0007669"/>
    <property type="project" value="InterPro"/>
</dbReference>
<dbReference type="OrthoDB" id="9776847at2"/>
<dbReference type="Pfam" id="PF03301">
    <property type="entry name" value="Trp_dioxygenase"/>
    <property type="match status" value="1"/>
</dbReference>
<dbReference type="InterPro" id="IPR004981">
    <property type="entry name" value="Trp_2_3_dOase"/>
</dbReference>
<name>A0A368YUT8_9HYPH</name>
<dbReference type="GO" id="GO:0046872">
    <property type="term" value="F:metal ion binding"/>
    <property type="evidence" value="ECO:0007669"/>
    <property type="project" value="InterPro"/>
</dbReference>
<accession>A0A368YUT8</accession>
<comment type="caution">
    <text evidence="1">The sequence shown here is derived from an EMBL/GenBank/DDBJ whole genome shotgun (WGS) entry which is preliminary data.</text>
</comment>
<keyword evidence="2" id="KW-1185">Reference proteome</keyword>
<protein>
    <submittedName>
        <fullName evidence="1">Tryptophan 2,3-dioxygenase</fullName>
    </submittedName>
</protein>
<sequence length="279" mass="31639">MSDHERKLGTCPPGETPYSAYIQTEALHSLQNLVSDSPAEPAFIVNVQVSELYWALITKELQTAQRKLREDNIAETNRVFHRIVNHMVALNANWRSLSWLTPSELMPILRGLQSTHGKDSALQGWSFRHMVFLMGIKQRHQLDYFASQPKRMAQLSAALEEPSIYDDVLAALARSGAAVPQSQIARDYAEPYVADSNVAAVWHQIYIKNDPADHWRAMAELLADIAVEFTNWKYLHLMATRRTFGGRPAYHGEDAIGWLLPTMEEIPFPEVWAARGMVD</sequence>
<dbReference type="SUPFAM" id="SSF140959">
    <property type="entry name" value="Indolic compounds 2,3-dioxygenase-like"/>
    <property type="match status" value="1"/>
</dbReference>
<dbReference type="GO" id="GO:0004833">
    <property type="term" value="F:L-tryptophan 2,3-dioxygenase activity"/>
    <property type="evidence" value="ECO:0007669"/>
    <property type="project" value="InterPro"/>
</dbReference>
<dbReference type="EMBL" id="QPJM01000009">
    <property type="protein sequence ID" value="RCW81944.1"/>
    <property type="molecule type" value="Genomic_DNA"/>
</dbReference>
<dbReference type="InterPro" id="IPR037217">
    <property type="entry name" value="Trp/Indoleamine_2_3_dOase-like"/>
</dbReference>
<dbReference type="Proteomes" id="UP000253324">
    <property type="component" value="Unassembled WGS sequence"/>
</dbReference>
<proteinExistence type="predicted"/>